<name>A0A841AAT8_9MICO</name>
<evidence type="ECO:0000256" key="1">
    <source>
        <dbReference type="ARBA" id="ARBA00000085"/>
    </source>
</evidence>
<dbReference type="Gene3D" id="3.30.565.10">
    <property type="entry name" value="Histidine kinase-like ATPase, C-terminal domain"/>
    <property type="match status" value="1"/>
</dbReference>
<sequence>MPSLSAGGSSAQAVCSSRTSTDDDSLSQDCDKGSPNSDVAVAALANGCSVGSGESDGGTTGGTSAEKHSGAADDGTSADSAADDRIDGSGLGLPMVRAILERHGGSAHRESWHGEGSTVTLGLPAGDGRAARG</sequence>
<feature type="domain" description="Histidine kinase/HSP90-like ATPase" evidence="5">
    <location>
        <begin position="77"/>
        <end position="125"/>
    </location>
</feature>
<evidence type="ECO:0000256" key="3">
    <source>
        <dbReference type="ARBA" id="ARBA00023012"/>
    </source>
</evidence>
<dbReference type="SUPFAM" id="SSF55874">
    <property type="entry name" value="ATPase domain of HSP90 chaperone/DNA topoisomerase II/histidine kinase"/>
    <property type="match status" value="1"/>
</dbReference>
<dbReference type="InterPro" id="IPR036890">
    <property type="entry name" value="HATPase_C_sf"/>
</dbReference>
<evidence type="ECO:0000259" key="5">
    <source>
        <dbReference type="Pfam" id="PF02518"/>
    </source>
</evidence>
<gene>
    <name evidence="6" type="ORF">HNR70_000846</name>
</gene>
<keyword evidence="7" id="KW-1185">Reference proteome</keyword>
<dbReference type="AlphaFoldDB" id="A0A841AAT8"/>
<evidence type="ECO:0000313" key="7">
    <source>
        <dbReference type="Proteomes" id="UP000588158"/>
    </source>
</evidence>
<feature type="region of interest" description="Disordered" evidence="4">
    <location>
        <begin position="104"/>
        <end position="133"/>
    </location>
</feature>
<accession>A0A841AAT8</accession>
<keyword evidence="3" id="KW-0902">Two-component regulatory system</keyword>
<dbReference type="InterPro" id="IPR003594">
    <property type="entry name" value="HATPase_dom"/>
</dbReference>
<dbReference type="InterPro" id="IPR004358">
    <property type="entry name" value="Sig_transdc_His_kin-like_C"/>
</dbReference>
<evidence type="ECO:0000256" key="4">
    <source>
        <dbReference type="SAM" id="MobiDB-lite"/>
    </source>
</evidence>
<feature type="compositionally biased region" description="Basic and acidic residues" evidence="4">
    <location>
        <begin position="104"/>
        <end position="113"/>
    </location>
</feature>
<feature type="compositionally biased region" description="Polar residues" evidence="4">
    <location>
        <begin position="1"/>
        <end position="14"/>
    </location>
</feature>
<dbReference type="GO" id="GO:0000160">
    <property type="term" value="P:phosphorelay signal transduction system"/>
    <property type="evidence" value="ECO:0007669"/>
    <property type="project" value="UniProtKB-KW"/>
</dbReference>
<evidence type="ECO:0000256" key="2">
    <source>
        <dbReference type="ARBA" id="ARBA00012438"/>
    </source>
</evidence>
<evidence type="ECO:0000313" key="6">
    <source>
        <dbReference type="EMBL" id="MBB5831033.1"/>
    </source>
</evidence>
<protein>
    <recommendedName>
        <fullName evidence="2">histidine kinase</fullName>
        <ecNumber evidence="2">2.7.13.3</ecNumber>
    </recommendedName>
</protein>
<feature type="region of interest" description="Disordered" evidence="4">
    <location>
        <begin position="1"/>
        <end position="90"/>
    </location>
</feature>
<dbReference type="EC" id="2.7.13.3" evidence="2"/>
<comment type="caution">
    <text evidence="6">The sequence shown here is derived from an EMBL/GenBank/DDBJ whole genome shotgun (WGS) entry which is preliminary data.</text>
</comment>
<dbReference type="EMBL" id="JACHLZ010000001">
    <property type="protein sequence ID" value="MBB5831033.1"/>
    <property type="molecule type" value="Genomic_DNA"/>
</dbReference>
<dbReference type="GO" id="GO:0004673">
    <property type="term" value="F:protein histidine kinase activity"/>
    <property type="evidence" value="ECO:0007669"/>
    <property type="project" value="UniProtKB-EC"/>
</dbReference>
<comment type="catalytic activity">
    <reaction evidence="1">
        <text>ATP + protein L-histidine = ADP + protein N-phospho-L-histidine.</text>
        <dbReference type="EC" id="2.7.13.3"/>
    </reaction>
</comment>
<proteinExistence type="predicted"/>
<reference evidence="6 7" key="1">
    <citation type="submission" date="2020-08" db="EMBL/GenBank/DDBJ databases">
        <title>Sequencing the genomes of 1000 actinobacteria strains.</title>
        <authorList>
            <person name="Klenk H.-P."/>
        </authorList>
    </citation>
    <scope>NUCLEOTIDE SEQUENCE [LARGE SCALE GENOMIC DNA]</scope>
    <source>
        <strain evidence="6 7">DSM 28796</strain>
    </source>
</reference>
<dbReference type="RefSeq" id="WP_184324567.1">
    <property type="nucleotide sequence ID" value="NZ_JACHLZ010000001.1"/>
</dbReference>
<dbReference type="Proteomes" id="UP000588158">
    <property type="component" value="Unassembled WGS sequence"/>
</dbReference>
<organism evidence="6 7">
    <name type="scientific">Brachybacterium aquaticum</name>
    <dbReference type="NCBI Taxonomy" id="1432564"/>
    <lineage>
        <taxon>Bacteria</taxon>
        <taxon>Bacillati</taxon>
        <taxon>Actinomycetota</taxon>
        <taxon>Actinomycetes</taxon>
        <taxon>Micrococcales</taxon>
        <taxon>Dermabacteraceae</taxon>
        <taxon>Brachybacterium</taxon>
    </lineage>
</organism>
<dbReference type="Pfam" id="PF02518">
    <property type="entry name" value="HATPase_c"/>
    <property type="match status" value="1"/>
</dbReference>
<dbReference type="PRINTS" id="PR00344">
    <property type="entry name" value="BCTRLSENSOR"/>
</dbReference>